<reference evidence="5" key="1">
    <citation type="submission" date="2012-05" db="EMBL/GenBank/DDBJ databases">
        <authorList>
            <person name="Krishnakumar V."/>
            <person name="Cheung F."/>
            <person name="Xiao Y."/>
            <person name="Chan A."/>
            <person name="Moskal W.A."/>
            <person name="Town C.D."/>
        </authorList>
    </citation>
    <scope>NUCLEOTIDE SEQUENCE</scope>
</reference>
<dbReference type="InterPro" id="IPR035892">
    <property type="entry name" value="C2_domain_sf"/>
</dbReference>
<dbReference type="PANTHER" id="PTHR46502">
    <property type="entry name" value="C2 DOMAIN-CONTAINING"/>
    <property type="match status" value="1"/>
</dbReference>
<dbReference type="AlphaFoldDB" id="I3SLN9"/>
<dbReference type="Gene3D" id="2.60.40.150">
    <property type="entry name" value="C2 domain"/>
    <property type="match status" value="1"/>
</dbReference>
<proteinExistence type="evidence at transcript level"/>
<evidence type="ECO:0000313" key="5">
    <source>
        <dbReference type="EMBL" id="AFK41181.1"/>
    </source>
</evidence>
<dbReference type="EMBL" id="BT141387">
    <property type="protein sequence ID" value="AFK41181.1"/>
    <property type="molecule type" value="mRNA"/>
</dbReference>
<dbReference type="PROSITE" id="PS50004">
    <property type="entry name" value="C2"/>
    <property type="match status" value="1"/>
</dbReference>
<accession>I3SLN9</accession>
<keyword evidence="1" id="KW-0479">Metal-binding</keyword>
<organism evidence="5">
    <name type="scientific">Lotus japonicus</name>
    <name type="common">Lotus corniculatus var. japonicus</name>
    <dbReference type="NCBI Taxonomy" id="34305"/>
    <lineage>
        <taxon>Eukaryota</taxon>
        <taxon>Viridiplantae</taxon>
        <taxon>Streptophyta</taxon>
        <taxon>Embryophyta</taxon>
        <taxon>Tracheophyta</taxon>
        <taxon>Spermatophyta</taxon>
        <taxon>Magnoliopsida</taxon>
        <taxon>eudicotyledons</taxon>
        <taxon>Gunneridae</taxon>
        <taxon>Pentapetalae</taxon>
        <taxon>rosids</taxon>
        <taxon>fabids</taxon>
        <taxon>Fabales</taxon>
        <taxon>Fabaceae</taxon>
        <taxon>Papilionoideae</taxon>
        <taxon>50 kb inversion clade</taxon>
        <taxon>NPAAA clade</taxon>
        <taxon>Hologalegina</taxon>
        <taxon>robinioid clade</taxon>
        <taxon>Loteae</taxon>
        <taxon>Lotus</taxon>
    </lineage>
</organism>
<evidence type="ECO:0000256" key="3">
    <source>
        <dbReference type="SAM" id="MobiDB-lite"/>
    </source>
</evidence>
<feature type="region of interest" description="Disordered" evidence="3">
    <location>
        <begin position="129"/>
        <end position="148"/>
    </location>
</feature>
<feature type="domain" description="C2" evidence="4">
    <location>
        <begin position="1"/>
        <end position="103"/>
    </location>
</feature>
<dbReference type="PANTHER" id="PTHR46502:SF11">
    <property type="entry name" value="CALCIUM-DEPENDENT LIPID-BINDING (CALB DOMAIN) FAMILY PROTEIN"/>
    <property type="match status" value="1"/>
</dbReference>
<keyword evidence="2" id="KW-0106">Calcium</keyword>
<dbReference type="GO" id="GO:0046872">
    <property type="term" value="F:metal ion binding"/>
    <property type="evidence" value="ECO:0007669"/>
    <property type="project" value="UniProtKB-KW"/>
</dbReference>
<dbReference type="InterPro" id="IPR000008">
    <property type="entry name" value="C2_dom"/>
</dbReference>
<evidence type="ECO:0000256" key="1">
    <source>
        <dbReference type="ARBA" id="ARBA00022723"/>
    </source>
</evidence>
<protein>
    <recommendedName>
        <fullName evidence="4">C2 domain-containing protein</fullName>
    </recommendedName>
</protein>
<evidence type="ECO:0000259" key="4">
    <source>
        <dbReference type="PROSITE" id="PS50004"/>
    </source>
</evidence>
<dbReference type="SMART" id="SM00239">
    <property type="entry name" value="C2"/>
    <property type="match status" value="1"/>
</dbReference>
<name>I3SLN9_LOTJA</name>
<dbReference type="SUPFAM" id="SSF49562">
    <property type="entry name" value="C2 domain (Calcium/lipid-binding domain, CaLB)"/>
    <property type="match status" value="1"/>
</dbReference>
<dbReference type="Pfam" id="PF00168">
    <property type="entry name" value="C2"/>
    <property type="match status" value="1"/>
</dbReference>
<sequence length="148" mass="16334">MPRGTLEVVLVGAKGLDDSEFLSNIDPYVILAYKAQEHKSTVQEGAGSNPQWNETFLFTVSDSASELTLRIMEKDNYNNDDSLGEAIIPLDALFEEGSLPETSYNVVKDEEYCGEIKVALTFTAERNGGYNAEEEESCGGWRESSGDY</sequence>
<evidence type="ECO:0000256" key="2">
    <source>
        <dbReference type="ARBA" id="ARBA00022837"/>
    </source>
</evidence>